<evidence type="ECO:0000313" key="3">
    <source>
        <dbReference type="Proteomes" id="UP000041254"/>
    </source>
</evidence>
<dbReference type="VEuPathDB" id="CryptoDB:Vbra_18538"/>
<dbReference type="Proteomes" id="UP000041254">
    <property type="component" value="Unassembled WGS sequence"/>
</dbReference>
<reference evidence="2 3" key="1">
    <citation type="submission" date="2014-11" db="EMBL/GenBank/DDBJ databases">
        <authorList>
            <person name="Zhu J."/>
            <person name="Qi W."/>
            <person name="Song R."/>
        </authorList>
    </citation>
    <scope>NUCLEOTIDE SEQUENCE [LARGE SCALE GENOMIC DNA]</scope>
</reference>
<keyword evidence="1" id="KW-0732">Signal</keyword>
<proteinExistence type="predicted"/>
<evidence type="ECO:0000313" key="2">
    <source>
        <dbReference type="EMBL" id="CEM33394.1"/>
    </source>
</evidence>
<evidence type="ECO:0000256" key="1">
    <source>
        <dbReference type="SAM" id="SignalP"/>
    </source>
</evidence>
<feature type="signal peptide" evidence="1">
    <location>
        <begin position="1"/>
        <end position="22"/>
    </location>
</feature>
<accession>A0A0G4GS05</accession>
<feature type="chain" id="PRO_5005190395" evidence="1">
    <location>
        <begin position="23"/>
        <end position="184"/>
    </location>
</feature>
<dbReference type="InParanoid" id="A0A0G4GS05"/>
<organism evidence="2 3">
    <name type="scientific">Vitrella brassicaformis (strain CCMP3155)</name>
    <dbReference type="NCBI Taxonomy" id="1169540"/>
    <lineage>
        <taxon>Eukaryota</taxon>
        <taxon>Sar</taxon>
        <taxon>Alveolata</taxon>
        <taxon>Colpodellida</taxon>
        <taxon>Vitrellaceae</taxon>
        <taxon>Vitrella</taxon>
    </lineage>
</organism>
<dbReference type="EMBL" id="CDMY01000781">
    <property type="protein sequence ID" value="CEM33394.1"/>
    <property type="molecule type" value="Genomic_DNA"/>
</dbReference>
<name>A0A0G4GS05_VITBC</name>
<gene>
    <name evidence="2" type="ORF">Vbra_18538</name>
</gene>
<sequence length="184" mass="20427">MFSLPALLLLFLLACDVLLSHCFKIQRHPLIDAFSPAAIQRRPLTRLSIFPGQNRGLGGLPPDDSRAGATGQLLDLRRRRFSVLLDKLVDAQKDARAIQRILDDNKAFLLEPFVSPEGVEGASIFRAGQSLSERLDVYKVTMGERIDSATSVSSHVVMRLMRDAVVRWVEEMIDEQEGAATAAR</sequence>
<protein>
    <submittedName>
        <fullName evidence="2">Uncharacterized protein</fullName>
    </submittedName>
</protein>
<keyword evidence="3" id="KW-1185">Reference proteome</keyword>
<dbReference type="AlphaFoldDB" id="A0A0G4GS05"/>